<dbReference type="EMBL" id="VBRY01000006">
    <property type="protein sequence ID" value="TLS67347.1"/>
    <property type="molecule type" value="Genomic_DNA"/>
</dbReference>
<keyword evidence="1" id="KW-1133">Transmembrane helix</keyword>
<evidence type="ECO:0000256" key="1">
    <source>
        <dbReference type="SAM" id="Phobius"/>
    </source>
</evidence>
<comment type="caution">
    <text evidence="2">The sequence shown here is derived from an EMBL/GenBank/DDBJ whole genome shotgun (WGS) entry which is preliminary data.</text>
</comment>
<dbReference type="Proteomes" id="UP000306585">
    <property type="component" value="Unassembled WGS sequence"/>
</dbReference>
<keyword evidence="1" id="KW-0472">Membrane</keyword>
<evidence type="ECO:0008006" key="4">
    <source>
        <dbReference type="Google" id="ProtNLM"/>
    </source>
</evidence>
<feature type="transmembrane region" description="Helical" evidence="1">
    <location>
        <begin position="96"/>
        <end position="117"/>
    </location>
</feature>
<dbReference type="PANTHER" id="PTHR43471">
    <property type="entry name" value="ABC TRANSPORTER PERMEASE"/>
    <property type="match status" value="1"/>
</dbReference>
<name>A0A5R9GSW3_9PROT</name>
<accession>A0A5R9GSW3</accession>
<protein>
    <recommendedName>
        <fullName evidence="4">ABC transporter permease</fullName>
    </recommendedName>
</protein>
<dbReference type="RefSeq" id="WP_138239263.1">
    <property type="nucleotide sequence ID" value="NZ_VBRY01000006.1"/>
</dbReference>
<feature type="transmembrane region" description="Helical" evidence="1">
    <location>
        <begin position="54"/>
        <end position="75"/>
    </location>
</feature>
<dbReference type="AlphaFoldDB" id="A0A5R9GSW3"/>
<dbReference type="PANTHER" id="PTHR43471:SF10">
    <property type="entry name" value="SLL1107 PROTEIN"/>
    <property type="match status" value="1"/>
</dbReference>
<organism evidence="2 3">
    <name type="scientific">Mariprofundus erugo</name>
    <dbReference type="NCBI Taxonomy" id="2528639"/>
    <lineage>
        <taxon>Bacteria</taxon>
        <taxon>Pseudomonadati</taxon>
        <taxon>Pseudomonadota</taxon>
        <taxon>Candidatius Mariprofundia</taxon>
        <taxon>Mariprofundales</taxon>
        <taxon>Mariprofundaceae</taxon>
        <taxon>Mariprofundus</taxon>
    </lineage>
</organism>
<feature type="transmembrane region" description="Helical" evidence="1">
    <location>
        <begin position="137"/>
        <end position="162"/>
    </location>
</feature>
<reference evidence="2 3" key="1">
    <citation type="journal article" date="2019" name="Appl. Environ. Microbiol.">
        <title>Environmental Evidence and Genomic Insight of Iron-oxidizing Bacteria Preference Towards More Corrosion Resistant Stainless Steel at Higher Salinities.</title>
        <authorList>
            <person name="Garrison C.E."/>
            <person name="Price K.A."/>
            <person name="Field E.K."/>
        </authorList>
    </citation>
    <scope>NUCLEOTIDE SEQUENCE [LARGE SCALE GENOMIC DNA]</scope>
    <source>
        <strain evidence="2 3">P3</strain>
    </source>
</reference>
<evidence type="ECO:0000313" key="2">
    <source>
        <dbReference type="EMBL" id="TLS67347.1"/>
    </source>
</evidence>
<gene>
    <name evidence="2" type="ORF">FEF65_07940</name>
</gene>
<sequence>MNNIYIVAAFTLREILASPAFRALLAATALFAIMALAVSNLFLLETVKVQLDFLWLGMSLLGAGFSLFIGTTLMGHDITRGTASLFLPHMDRHSYLLGRTAGLTLALTLLLALMAVLSTATVAWGLEHALPDRAAGISLWSATIMGLFALLQSATILAMVLFTCSWATGVVEMMLFSSAFTLMAYLLPSVMSAITSSEVIAQVPAWSVAFIHTIDYLFPDMSGGQVALCIAHGLTLPTAELGWYLAGQCGYIITLVAAALLLFDRRDL</sequence>
<evidence type="ECO:0000313" key="3">
    <source>
        <dbReference type="Proteomes" id="UP000306585"/>
    </source>
</evidence>
<keyword evidence="3" id="KW-1185">Reference proteome</keyword>
<proteinExistence type="predicted"/>
<keyword evidence="1" id="KW-0812">Transmembrane</keyword>
<feature type="transmembrane region" description="Helical" evidence="1">
    <location>
        <begin position="21"/>
        <end position="42"/>
    </location>
</feature>
<feature type="transmembrane region" description="Helical" evidence="1">
    <location>
        <begin position="174"/>
        <end position="194"/>
    </location>
</feature>
<feature type="transmembrane region" description="Helical" evidence="1">
    <location>
        <begin position="241"/>
        <end position="263"/>
    </location>
</feature>